<reference evidence="2" key="2">
    <citation type="submission" date="2023-05" db="EMBL/GenBank/DDBJ databases">
        <authorList>
            <person name="Schelkunov M.I."/>
        </authorList>
    </citation>
    <scope>NUCLEOTIDE SEQUENCE</scope>
    <source>
        <strain evidence="2">Hsosn_3</strain>
        <tissue evidence="2">Leaf</tissue>
    </source>
</reference>
<accession>A0AAD8JEM1</accession>
<feature type="region of interest" description="Disordered" evidence="1">
    <location>
        <begin position="76"/>
        <end position="147"/>
    </location>
</feature>
<dbReference type="EMBL" id="JAUIZM010000001">
    <property type="protein sequence ID" value="KAK1402952.1"/>
    <property type="molecule type" value="Genomic_DNA"/>
</dbReference>
<evidence type="ECO:0000256" key="1">
    <source>
        <dbReference type="SAM" id="MobiDB-lite"/>
    </source>
</evidence>
<protein>
    <submittedName>
        <fullName evidence="2">Uncharacterized protein</fullName>
    </submittedName>
</protein>
<sequence length="147" mass="16946">MLAALNSQTKKKAPRVHLNEYYVDCDNEADPSSNVASDMGSNSMKWENEWVNVDGDLVHPNEDLWWDDVDRVVGASRSGRARNSRSTRRKEDSSTIDLDEDEETNEDETREEDLDPILEDEDIEDDYGMGSDPDQYSDQEGYKDWDF</sequence>
<dbReference type="AlphaFoldDB" id="A0AAD8JEM1"/>
<name>A0AAD8JEM1_9APIA</name>
<proteinExistence type="predicted"/>
<organism evidence="2 3">
    <name type="scientific">Heracleum sosnowskyi</name>
    <dbReference type="NCBI Taxonomy" id="360622"/>
    <lineage>
        <taxon>Eukaryota</taxon>
        <taxon>Viridiplantae</taxon>
        <taxon>Streptophyta</taxon>
        <taxon>Embryophyta</taxon>
        <taxon>Tracheophyta</taxon>
        <taxon>Spermatophyta</taxon>
        <taxon>Magnoliopsida</taxon>
        <taxon>eudicotyledons</taxon>
        <taxon>Gunneridae</taxon>
        <taxon>Pentapetalae</taxon>
        <taxon>asterids</taxon>
        <taxon>campanulids</taxon>
        <taxon>Apiales</taxon>
        <taxon>Apiaceae</taxon>
        <taxon>Apioideae</taxon>
        <taxon>apioid superclade</taxon>
        <taxon>Tordylieae</taxon>
        <taxon>Tordyliinae</taxon>
        <taxon>Heracleum</taxon>
    </lineage>
</organism>
<feature type="compositionally biased region" description="Acidic residues" evidence="1">
    <location>
        <begin position="97"/>
        <end position="127"/>
    </location>
</feature>
<comment type="caution">
    <text evidence="2">The sequence shown here is derived from an EMBL/GenBank/DDBJ whole genome shotgun (WGS) entry which is preliminary data.</text>
</comment>
<evidence type="ECO:0000313" key="3">
    <source>
        <dbReference type="Proteomes" id="UP001237642"/>
    </source>
</evidence>
<dbReference type="Proteomes" id="UP001237642">
    <property type="component" value="Unassembled WGS sequence"/>
</dbReference>
<feature type="compositionally biased region" description="Basic residues" evidence="1">
    <location>
        <begin position="79"/>
        <end position="88"/>
    </location>
</feature>
<evidence type="ECO:0000313" key="2">
    <source>
        <dbReference type="EMBL" id="KAK1402952.1"/>
    </source>
</evidence>
<keyword evidence="3" id="KW-1185">Reference proteome</keyword>
<reference evidence="2" key="1">
    <citation type="submission" date="2023-02" db="EMBL/GenBank/DDBJ databases">
        <title>Genome of toxic invasive species Heracleum sosnowskyi carries increased number of genes despite the absence of recent whole-genome duplications.</title>
        <authorList>
            <person name="Schelkunov M."/>
            <person name="Shtratnikova V."/>
            <person name="Makarenko M."/>
            <person name="Klepikova A."/>
            <person name="Omelchenko D."/>
            <person name="Novikova G."/>
            <person name="Obukhova E."/>
            <person name="Bogdanov V."/>
            <person name="Penin A."/>
            <person name="Logacheva M."/>
        </authorList>
    </citation>
    <scope>NUCLEOTIDE SEQUENCE</scope>
    <source>
        <strain evidence="2">Hsosn_3</strain>
        <tissue evidence="2">Leaf</tissue>
    </source>
</reference>
<gene>
    <name evidence="2" type="ORF">POM88_002557</name>
</gene>